<organism evidence="1 2">
    <name type="scientific">Natrinema zhouii</name>
    <dbReference type="NCBI Taxonomy" id="1710539"/>
    <lineage>
        <taxon>Archaea</taxon>
        <taxon>Methanobacteriati</taxon>
        <taxon>Methanobacteriota</taxon>
        <taxon>Stenosarchaea group</taxon>
        <taxon>Halobacteria</taxon>
        <taxon>Halobacteriales</taxon>
        <taxon>Natrialbaceae</taxon>
        <taxon>Natrinema</taxon>
    </lineage>
</organism>
<evidence type="ECO:0000313" key="1">
    <source>
        <dbReference type="EMBL" id="QLK27267.1"/>
    </source>
</evidence>
<proteinExistence type="predicted"/>
<evidence type="ECO:0000313" key="2">
    <source>
        <dbReference type="Proteomes" id="UP000510869"/>
    </source>
</evidence>
<gene>
    <name evidence="1" type="ORF">HYG81_06595</name>
</gene>
<dbReference type="Proteomes" id="UP000510869">
    <property type="component" value="Chromosome"/>
</dbReference>
<reference evidence="1 2" key="1">
    <citation type="submission" date="2020-07" db="EMBL/GenBank/DDBJ databases">
        <title>Natrinema (YPL30) sp. nov. and Haloterrigena xxxxxx (YPL8) sp. nov., isolated from a salt mine.</title>
        <authorList>
            <person name="Cui H."/>
        </authorList>
    </citation>
    <scope>NUCLEOTIDE SEQUENCE [LARGE SCALE GENOMIC DNA]</scope>
    <source>
        <strain evidence="1 2">YPL13</strain>
    </source>
</reference>
<keyword evidence="2" id="KW-1185">Reference proteome</keyword>
<dbReference type="EMBL" id="CP059154">
    <property type="protein sequence ID" value="QLK27267.1"/>
    <property type="molecule type" value="Genomic_DNA"/>
</dbReference>
<dbReference type="RefSeq" id="WP_180842429.1">
    <property type="nucleotide sequence ID" value="NZ_CP059154.1"/>
</dbReference>
<dbReference type="AlphaFoldDB" id="A0A7D6H4M4"/>
<sequence>MKLGQFESDGSERHWTGVVSDDGVVNLNESGRGAGVELPRELRSILGTWNWREKLLEGGDSVTVGIDGLGELTNPCQYTE</sequence>
<dbReference type="KEGG" id="nay:HYG81_06595"/>
<dbReference type="GeneID" id="56142858"/>
<protein>
    <submittedName>
        <fullName evidence="1">Uncharacterized protein</fullName>
    </submittedName>
</protein>
<name>A0A7D6H4M4_9EURY</name>
<accession>A0A7D6H4M4</accession>